<accession>A0A1L7CYL6</accession>
<evidence type="ECO:0000256" key="1">
    <source>
        <dbReference type="SAM" id="Phobius"/>
    </source>
</evidence>
<dbReference type="EMBL" id="CP009248">
    <property type="protein sequence ID" value="APT90914.1"/>
    <property type="molecule type" value="Genomic_DNA"/>
</dbReference>
<dbReference type="Proteomes" id="UP000185469">
    <property type="component" value="Chromosome"/>
</dbReference>
<dbReference type="KEGG" id="csph:CSPHI_07530"/>
<keyword evidence="3" id="KW-1185">Reference proteome</keyword>
<keyword evidence="1" id="KW-0812">Transmembrane</keyword>
<feature type="transmembrane region" description="Helical" evidence="1">
    <location>
        <begin position="39"/>
        <end position="59"/>
    </location>
</feature>
<name>A0A1L7CYL6_9CORY</name>
<dbReference type="OrthoDB" id="4419515at2"/>
<keyword evidence="1" id="KW-1133">Transmembrane helix</keyword>
<reference evidence="2 3" key="1">
    <citation type="submission" date="2014-08" db="EMBL/GenBank/DDBJ databases">
        <title>Complete genome sequence of Corynebacterium sphenisci CECT 5990(T) (=DSM 44792(T)), isolated from healthy wild penguins.</title>
        <authorList>
            <person name="Ruckert C."/>
            <person name="Albersmeier A."/>
            <person name="Winkler A."/>
            <person name="Kalinowski J."/>
        </authorList>
    </citation>
    <scope>NUCLEOTIDE SEQUENCE [LARGE SCALE GENOMIC DNA]</scope>
    <source>
        <strain evidence="2 3">DSM 44792</strain>
    </source>
</reference>
<sequence>MLAQASAVGPNAAATYLLFIIAGLLVGGTYSVYKAGSRVGTIVMGVLAVIALAGAILWLTGALG</sequence>
<dbReference type="AlphaFoldDB" id="A0A1L7CYL6"/>
<protein>
    <submittedName>
        <fullName evidence="2">Uncharacterized protein</fullName>
    </submittedName>
</protein>
<organism evidence="2 3">
    <name type="scientific">Corynebacterium sphenisci DSM 44792</name>
    <dbReference type="NCBI Taxonomy" id="1437874"/>
    <lineage>
        <taxon>Bacteria</taxon>
        <taxon>Bacillati</taxon>
        <taxon>Actinomycetota</taxon>
        <taxon>Actinomycetes</taxon>
        <taxon>Mycobacteriales</taxon>
        <taxon>Corynebacteriaceae</taxon>
        <taxon>Corynebacterium</taxon>
    </lineage>
</organism>
<keyword evidence="1" id="KW-0472">Membrane</keyword>
<evidence type="ECO:0000313" key="2">
    <source>
        <dbReference type="EMBL" id="APT90914.1"/>
    </source>
</evidence>
<proteinExistence type="predicted"/>
<gene>
    <name evidence="2" type="ORF">CSPHI_07530</name>
</gene>
<feature type="transmembrane region" description="Helical" evidence="1">
    <location>
        <begin position="12"/>
        <end position="32"/>
    </location>
</feature>
<evidence type="ECO:0000313" key="3">
    <source>
        <dbReference type="Proteomes" id="UP000185469"/>
    </source>
</evidence>